<evidence type="ECO:0000256" key="1">
    <source>
        <dbReference type="SAM" id="MobiDB-lite"/>
    </source>
</evidence>
<evidence type="ECO:0000313" key="2">
    <source>
        <dbReference type="EMBL" id="PFH47336.1"/>
    </source>
</evidence>
<feature type="compositionally biased region" description="Polar residues" evidence="1">
    <location>
        <begin position="71"/>
        <end position="80"/>
    </location>
</feature>
<keyword evidence="3" id="KW-1185">Reference proteome</keyword>
<proteinExistence type="predicted"/>
<feature type="region of interest" description="Disordered" evidence="1">
    <location>
        <begin position="40"/>
        <end position="82"/>
    </location>
</feature>
<dbReference type="Proteomes" id="UP000242287">
    <property type="component" value="Unassembled WGS sequence"/>
</dbReference>
<name>A0A2A9NHV9_9AGAR</name>
<dbReference type="EMBL" id="KZ302117">
    <property type="protein sequence ID" value="PFH47336.1"/>
    <property type="molecule type" value="Genomic_DNA"/>
</dbReference>
<reference evidence="2 3" key="1">
    <citation type="submission" date="2014-02" db="EMBL/GenBank/DDBJ databases">
        <title>Transposable element dynamics among asymbiotic and ectomycorrhizal Amanita fungi.</title>
        <authorList>
            <consortium name="DOE Joint Genome Institute"/>
            <person name="Hess J."/>
            <person name="Skrede I."/>
            <person name="Wolfe B."/>
            <person name="LaButti K."/>
            <person name="Ohm R.A."/>
            <person name="Grigoriev I.V."/>
            <person name="Pringle A."/>
        </authorList>
    </citation>
    <scope>NUCLEOTIDE SEQUENCE [LARGE SCALE GENOMIC DNA]</scope>
    <source>
        <strain evidence="2 3">SKay4041</strain>
    </source>
</reference>
<organism evidence="2 3">
    <name type="scientific">Amanita thiersii Skay4041</name>
    <dbReference type="NCBI Taxonomy" id="703135"/>
    <lineage>
        <taxon>Eukaryota</taxon>
        <taxon>Fungi</taxon>
        <taxon>Dikarya</taxon>
        <taxon>Basidiomycota</taxon>
        <taxon>Agaricomycotina</taxon>
        <taxon>Agaricomycetes</taxon>
        <taxon>Agaricomycetidae</taxon>
        <taxon>Agaricales</taxon>
        <taxon>Pluteineae</taxon>
        <taxon>Amanitaceae</taxon>
        <taxon>Amanita</taxon>
    </lineage>
</organism>
<sequence>MNKDNSMKIMQEIHKISEKDKLTTAKQRLIKLAETTKSPSYAQKALPLSSNKSNAKDPRKDGAGGWKTVGDNETTLPNPKQTDEELTATLNNIISENVEWLLVLGSNHIKSANWSKDPKAIVVTMTCNIDKNREDNLLDGKEAFNTLQEVMLDLFLDMTLANPSPWTMASYTTTSENTQISKMSDSP</sequence>
<evidence type="ECO:0000313" key="3">
    <source>
        <dbReference type="Proteomes" id="UP000242287"/>
    </source>
</evidence>
<protein>
    <submittedName>
        <fullName evidence="2">Uncharacterized protein</fullName>
    </submittedName>
</protein>
<gene>
    <name evidence="2" type="ORF">AMATHDRAFT_6843</name>
</gene>
<accession>A0A2A9NHV9</accession>
<dbReference type="AlphaFoldDB" id="A0A2A9NHV9"/>